<dbReference type="InterPro" id="IPR006260">
    <property type="entry name" value="TonB/TolA_C"/>
</dbReference>
<dbReference type="Proteomes" id="UP000280405">
    <property type="component" value="Unassembled WGS sequence"/>
</dbReference>
<dbReference type="SUPFAM" id="SSF74653">
    <property type="entry name" value="TolA/TonB C-terminal domain"/>
    <property type="match status" value="2"/>
</dbReference>
<keyword evidence="2" id="KW-0812">Transmembrane</keyword>
<dbReference type="GO" id="GO:0016020">
    <property type="term" value="C:membrane"/>
    <property type="evidence" value="ECO:0007669"/>
    <property type="project" value="UniProtKB-SubCell"/>
</dbReference>
<evidence type="ECO:0000313" key="5">
    <source>
        <dbReference type="EMBL" id="RKG37653.1"/>
    </source>
</evidence>
<dbReference type="AlphaFoldDB" id="A0A3A8FAE5"/>
<dbReference type="Gene3D" id="3.30.1150.10">
    <property type="match status" value="2"/>
</dbReference>
<proteinExistence type="predicted"/>
<sequence>MNKVLVLSCLLYLPVYSHGTEKLPTIKVEGTTTEQSGAQHLTTRIQWLKFPQVSYQTADLKDEDRSAIIRVQTDKSGKVVEADVQESTGLRALDQKLIRAVEAAKVKSVQKNGKAIPIVGYQTFTLSLNNAEDRVSQTKQCTYSFNSQNWIKQEKDKSVAFRYLQQPSLALDQSLLKNKDRVVKFKFKLNKQGEIAQVKLTKLSGVNAIDQQVIEAVEHAQVSVKRSYRTLWIYKKSSFTDQIQFKQNDCK</sequence>
<dbReference type="NCBIfam" id="TIGR01352">
    <property type="entry name" value="tonB_Cterm"/>
    <property type="match status" value="1"/>
</dbReference>
<reference evidence="5 6" key="1">
    <citation type="submission" date="2018-09" db="EMBL/GenBank/DDBJ databases">
        <title>The draft genome of Acinetobacter spp. strains.</title>
        <authorList>
            <person name="Qin J."/>
            <person name="Feng Y."/>
            <person name="Zong Z."/>
        </authorList>
    </citation>
    <scope>NUCLEOTIDE SEQUENCE [LARGE SCALE GENOMIC DNA]</scope>
    <source>
        <strain evidence="5 6">WCHAc060115</strain>
    </source>
</reference>
<dbReference type="OrthoDB" id="6712115at2"/>
<evidence type="ECO:0000313" key="6">
    <source>
        <dbReference type="Proteomes" id="UP000280405"/>
    </source>
</evidence>
<evidence type="ECO:0000256" key="4">
    <source>
        <dbReference type="ARBA" id="ARBA00023136"/>
    </source>
</evidence>
<dbReference type="Pfam" id="PF13103">
    <property type="entry name" value="TonB_2"/>
    <property type="match status" value="2"/>
</dbReference>
<comment type="subcellular location">
    <subcellularLocation>
        <location evidence="1">Membrane</location>
        <topology evidence="1">Single-pass membrane protein</topology>
    </subcellularLocation>
</comment>
<evidence type="ECO:0000256" key="2">
    <source>
        <dbReference type="ARBA" id="ARBA00022692"/>
    </source>
</evidence>
<organism evidence="5 6">
    <name type="scientific">Acinetobacter rongchengensis</name>
    <dbReference type="NCBI Taxonomy" id="2419601"/>
    <lineage>
        <taxon>Bacteria</taxon>
        <taxon>Pseudomonadati</taxon>
        <taxon>Pseudomonadota</taxon>
        <taxon>Gammaproteobacteria</taxon>
        <taxon>Moraxellales</taxon>
        <taxon>Moraxellaceae</taxon>
        <taxon>Acinetobacter</taxon>
    </lineage>
</organism>
<keyword evidence="3" id="KW-1133">Transmembrane helix</keyword>
<keyword evidence="4" id="KW-0472">Membrane</keyword>
<gene>
    <name evidence="5" type="ORF">D7V20_10085</name>
</gene>
<evidence type="ECO:0000256" key="3">
    <source>
        <dbReference type="ARBA" id="ARBA00022989"/>
    </source>
</evidence>
<dbReference type="RefSeq" id="WP_120384209.1">
    <property type="nucleotide sequence ID" value="NZ_RAXT01000018.1"/>
</dbReference>
<name>A0A3A8FAE5_9GAMM</name>
<evidence type="ECO:0000256" key="1">
    <source>
        <dbReference type="ARBA" id="ARBA00004167"/>
    </source>
</evidence>
<protein>
    <submittedName>
        <fullName evidence="5">TonB family protein</fullName>
    </submittedName>
</protein>
<dbReference type="EMBL" id="RAXT01000018">
    <property type="protein sequence ID" value="RKG37653.1"/>
    <property type="molecule type" value="Genomic_DNA"/>
</dbReference>
<comment type="caution">
    <text evidence="5">The sequence shown here is derived from an EMBL/GenBank/DDBJ whole genome shotgun (WGS) entry which is preliminary data.</text>
</comment>
<keyword evidence="6" id="KW-1185">Reference proteome</keyword>
<accession>A0A3A8FAE5</accession>